<organism evidence="1 2">
    <name type="scientific">Chengkuizengella axinellae</name>
    <dbReference type="NCBI Taxonomy" id="3064388"/>
    <lineage>
        <taxon>Bacteria</taxon>
        <taxon>Bacillati</taxon>
        <taxon>Bacillota</taxon>
        <taxon>Bacilli</taxon>
        <taxon>Bacillales</taxon>
        <taxon>Paenibacillaceae</taxon>
        <taxon>Chengkuizengella</taxon>
    </lineage>
</organism>
<dbReference type="PANTHER" id="PTHR30217:SF10">
    <property type="entry name" value="23S RRNA 5-HYDROXYCYTIDINE C2501 SYNTHASE"/>
    <property type="match status" value="1"/>
</dbReference>
<evidence type="ECO:0000313" key="1">
    <source>
        <dbReference type="EMBL" id="MDP5272825.1"/>
    </source>
</evidence>
<sequence>MKIIAPARSKYMIKQMIEAGAEEIYLGLNEQQFQQLSFDDRFKTIAGYPAHVKNMDELLNMVEIAKQNKVKINFMANAPYIPKIYEDDYIQFVKKALEVGVDYLTISSIQALKLLKRSNLPLPHITAGSALAPTNIHMVRMLREMGFSRVTIPHTVTLEELKSWRAIGLEMITIGNFEKGSIPGSSRLWESPIHKEIGEGERTAYTVKTTSGKTIRSIPFIDSSTDCNLCSLGDLMGEGITSIKLIGREAPNPSTLASVVELYRQWIDLEKEGHSVAEKIEIMEQEHMMWIMRWTPRFCDKKRCTYLYTPTLQSYI</sequence>
<reference evidence="1 2" key="1">
    <citation type="submission" date="2023-08" db="EMBL/GenBank/DDBJ databases">
        <authorList>
            <person name="Park J.-S."/>
        </authorList>
    </citation>
    <scope>NUCLEOTIDE SEQUENCE [LARGE SCALE GENOMIC DNA]</scope>
    <source>
        <strain evidence="1 2">2205SS18-9</strain>
    </source>
</reference>
<dbReference type="Proteomes" id="UP001231941">
    <property type="component" value="Unassembled WGS sequence"/>
</dbReference>
<dbReference type="EMBL" id="JAVAMP010000001">
    <property type="protein sequence ID" value="MDP5272825.1"/>
    <property type="molecule type" value="Genomic_DNA"/>
</dbReference>
<dbReference type="Pfam" id="PF01136">
    <property type="entry name" value="Peptidase_U32"/>
    <property type="match status" value="2"/>
</dbReference>
<proteinExistence type="predicted"/>
<keyword evidence="2" id="KW-1185">Reference proteome</keyword>
<gene>
    <name evidence="1" type="ORF">Q5Y73_01760</name>
</gene>
<dbReference type="PANTHER" id="PTHR30217">
    <property type="entry name" value="PEPTIDASE U32 FAMILY"/>
    <property type="match status" value="1"/>
</dbReference>
<name>A0ABT9IU21_9BACL</name>
<dbReference type="RefSeq" id="WP_305990128.1">
    <property type="nucleotide sequence ID" value="NZ_JAVAMP010000001.1"/>
</dbReference>
<dbReference type="InterPro" id="IPR051454">
    <property type="entry name" value="RNA/ubiquinone_mod_enzymes"/>
</dbReference>
<dbReference type="InterPro" id="IPR001539">
    <property type="entry name" value="Peptidase_U32"/>
</dbReference>
<protein>
    <submittedName>
        <fullName evidence="1">U32 family peptidase</fullName>
    </submittedName>
</protein>
<dbReference type="SUPFAM" id="SSF51412">
    <property type="entry name" value="Inosine monophosphate dehydrogenase (IMPDH)"/>
    <property type="match status" value="1"/>
</dbReference>
<evidence type="ECO:0000313" key="2">
    <source>
        <dbReference type="Proteomes" id="UP001231941"/>
    </source>
</evidence>
<comment type="caution">
    <text evidence="1">The sequence shown here is derived from an EMBL/GenBank/DDBJ whole genome shotgun (WGS) entry which is preliminary data.</text>
</comment>
<accession>A0ABT9IU21</accession>